<evidence type="ECO:0000313" key="2">
    <source>
        <dbReference type="Proteomes" id="UP000218542"/>
    </source>
</evidence>
<dbReference type="EMBL" id="BAOS01000016">
    <property type="protein sequence ID" value="GAX60958.1"/>
    <property type="molecule type" value="Genomic_DNA"/>
</dbReference>
<sequence length="61" mass="7012">MAGWKNITTNINTENISIIKYEDTKFNEAISINLQDALKNIKTLGDCYPEFDYAVNWLNTP</sequence>
<evidence type="ECO:0000313" key="1">
    <source>
        <dbReference type="EMBL" id="GAX60958.1"/>
    </source>
</evidence>
<dbReference type="Proteomes" id="UP000218542">
    <property type="component" value="Unassembled WGS sequence"/>
</dbReference>
<organism evidence="1 2">
    <name type="scientific">Candidatus Scalindua japonica</name>
    <dbReference type="NCBI Taxonomy" id="1284222"/>
    <lineage>
        <taxon>Bacteria</taxon>
        <taxon>Pseudomonadati</taxon>
        <taxon>Planctomycetota</taxon>
        <taxon>Candidatus Brocadiia</taxon>
        <taxon>Candidatus Brocadiales</taxon>
        <taxon>Candidatus Scalinduaceae</taxon>
        <taxon>Candidatus Scalindua</taxon>
    </lineage>
</organism>
<gene>
    <name evidence="1" type="ORF">SCALIN_C16_0032</name>
</gene>
<name>A0A286TYM4_9BACT</name>
<dbReference type="AlphaFoldDB" id="A0A286TYM4"/>
<keyword evidence="2" id="KW-1185">Reference proteome</keyword>
<protein>
    <submittedName>
        <fullName evidence="1">Amine oxidase</fullName>
    </submittedName>
</protein>
<reference evidence="2" key="1">
    <citation type="journal article" date="2017" name="Environ. Microbiol. Rep.">
        <title>Genetic Diversity of Marine Anaerobic Ammonium-Oxidizing Bacteria as Revealed by Genomic and Proteomic Analyses of 'Candidatus Scalindua japonica'.</title>
        <authorList>
            <person name="Oshiki M."/>
            <person name="Mizuto K."/>
            <person name="Kimura Z."/>
            <person name="Kindaichi T."/>
            <person name="Satoh H."/>
            <person name="Okabe S."/>
        </authorList>
    </citation>
    <scope>NUCLEOTIDE SEQUENCE [LARGE SCALE GENOMIC DNA]</scope>
    <source>
        <strain evidence="2">husup-a2</strain>
    </source>
</reference>
<comment type="caution">
    <text evidence="1">The sequence shown here is derived from an EMBL/GenBank/DDBJ whole genome shotgun (WGS) entry which is preliminary data.</text>
</comment>
<proteinExistence type="predicted"/>
<accession>A0A286TYM4</accession>